<dbReference type="InterPro" id="IPR011006">
    <property type="entry name" value="CheY-like_superfamily"/>
</dbReference>
<dbReference type="InterPro" id="IPR050595">
    <property type="entry name" value="Bact_response_regulator"/>
</dbReference>
<dbReference type="Pfam" id="PF00072">
    <property type="entry name" value="Response_reg"/>
    <property type="match status" value="1"/>
</dbReference>
<dbReference type="RefSeq" id="WP_226572563.1">
    <property type="nucleotide sequence ID" value="NZ_BLAY01000001.1"/>
</dbReference>
<dbReference type="GO" id="GO:0000160">
    <property type="term" value="P:phosphorelay signal transduction system"/>
    <property type="evidence" value="ECO:0007669"/>
    <property type="project" value="InterPro"/>
</dbReference>
<keyword evidence="1" id="KW-0597">Phosphoprotein</keyword>
<dbReference type="SMART" id="SM00448">
    <property type="entry name" value="REC"/>
    <property type="match status" value="1"/>
</dbReference>
<dbReference type="SUPFAM" id="SSF52172">
    <property type="entry name" value="CheY-like"/>
    <property type="match status" value="1"/>
</dbReference>
<organism evidence="4 5">
    <name type="scientific">Microseira wollei NIES-4236</name>
    <dbReference type="NCBI Taxonomy" id="2530354"/>
    <lineage>
        <taxon>Bacteria</taxon>
        <taxon>Bacillati</taxon>
        <taxon>Cyanobacteriota</taxon>
        <taxon>Cyanophyceae</taxon>
        <taxon>Oscillatoriophycideae</taxon>
        <taxon>Aerosakkonematales</taxon>
        <taxon>Aerosakkonemataceae</taxon>
        <taxon>Microseira</taxon>
    </lineage>
</organism>
<dbReference type="Proteomes" id="UP001050975">
    <property type="component" value="Unassembled WGS sequence"/>
</dbReference>
<protein>
    <submittedName>
        <fullName evidence="4">Response regulator receiver protein</fullName>
    </submittedName>
</protein>
<feature type="domain" description="Response regulatory" evidence="3">
    <location>
        <begin position="18"/>
        <end position="136"/>
    </location>
</feature>
<dbReference type="Gene3D" id="3.40.50.2300">
    <property type="match status" value="1"/>
</dbReference>
<dbReference type="PROSITE" id="PS50110">
    <property type="entry name" value="RESPONSE_REGULATORY"/>
    <property type="match status" value="1"/>
</dbReference>
<comment type="caution">
    <text evidence="4">The sequence shown here is derived from an EMBL/GenBank/DDBJ whole genome shotgun (WGS) entry which is preliminary data.</text>
</comment>
<evidence type="ECO:0000259" key="3">
    <source>
        <dbReference type="PROSITE" id="PS50110"/>
    </source>
</evidence>
<accession>A0AAV3X542</accession>
<dbReference type="EMBL" id="BLAY01000001">
    <property type="protein sequence ID" value="GET35302.1"/>
    <property type="molecule type" value="Genomic_DNA"/>
</dbReference>
<reference evidence="4" key="1">
    <citation type="submission" date="2019-10" db="EMBL/GenBank/DDBJ databases">
        <title>Draft genome sequece of Microseira wollei NIES-4236.</title>
        <authorList>
            <person name="Yamaguchi H."/>
            <person name="Suzuki S."/>
            <person name="Kawachi M."/>
        </authorList>
    </citation>
    <scope>NUCLEOTIDE SEQUENCE</scope>
    <source>
        <strain evidence="4">NIES-4236</strain>
    </source>
</reference>
<evidence type="ECO:0000313" key="5">
    <source>
        <dbReference type="Proteomes" id="UP001050975"/>
    </source>
</evidence>
<dbReference type="InterPro" id="IPR001789">
    <property type="entry name" value="Sig_transdc_resp-reg_receiver"/>
</dbReference>
<comment type="caution">
    <text evidence="2">Lacks conserved residue(s) required for the propagation of feature annotation.</text>
</comment>
<sequence length="170" mass="18849">MSINNGFPTNLPSLQGLRILVVDNSIDCGDLMTVMLQPYDVEIKVAFLVQQAVEIFVQWQPDVLVSEIALPKEDGYALIRQVRTLTGERGKEVLAIAVTAQGTKEMSQRVLSAGFDLWFTKPLNFDDFLAVLGCLAICQQSSYAIAQHILGVPRHDALSLEKQLELTFLN</sequence>
<dbReference type="PANTHER" id="PTHR44591">
    <property type="entry name" value="STRESS RESPONSE REGULATOR PROTEIN 1"/>
    <property type="match status" value="1"/>
</dbReference>
<dbReference type="PANTHER" id="PTHR44591:SF3">
    <property type="entry name" value="RESPONSE REGULATORY DOMAIN-CONTAINING PROTEIN"/>
    <property type="match status" value="1"/>
</dbReference>
<name>A0AAV3X542_9CYAN</name>
<proteinExistence type="predicted"/>
<evidence type="ECO:0000256" key="2">
    <source>
        <dbReference type="PROSITE-ProRule" id="PRU00169"/>
    </source>
</evidence>
<evidence type="ECO:0000256" key="1">
    <source>
        <dbReference type="ARBA" id="ARBA00022553"/>
    </source>
</evidence>
<dbReference type="AlphaFoldDB" id="A0AAV3X542"/>
<gene>
    <name evidence="4" type="ORF">MiSe_00440</name>
</gene>
<keyword evidence="5" id="KW-1185">Reference proteome</keyword>
<evidence type="ECO:0000313" key="4">
    <source>
        <dbReference type="EMBL" id="GET35302.1"/>
    </source>
</evidence>